<dbReference type="Gene3D" id="1.25.40.10">
    <property type="entry name" value="Tetratricopeptide repeat domain"/>
    <property type="match status" value="1"/>
</dbReference>
<evidence type="ECO:0000256" key="7">
    <source>
        <dbReference type="SAM" id="SignalP"/>
    </source>
</evidence>
<reference evidence="10" key="1">
    <citation type="journal article" date="2019" name="Int. J. Syst. Evol. Microbiol.">
        <title>The Global Catalogue of Microorganisms (GCM) 10K type strain sequencing project: providing services to taxonomists for standard genome sequencing and annotation.</title>
        <authorList>
            <consortium name="The Broad Institute Genomics Platform"/>
            <consortium name="The Broad Institute Genome Sequencing Center for Infectious Disease"/>
            <person name="Wu L."/>
            <person name="Ma J."/>
        </authorList>
    </citation>
    <scope>NUCLEOTIDE SEQUENCE [LARGE SCALE GENOMIC DNA]</scope>
    <source>
        <strain evidence="10">CCUG 60524</strain>
    </source>
</reference>
<evidence type="ECO:0000256" key="5">
    <source>
        <dbReference type="ARBA" id="ARBA00022833"/>
    </source>
</evidence>
<keyword evidence="6 9" id="KW-0482">Metalloprotease</keyword>
<organism evidence="9 10">
    <name type="scientific">Tropicimonas aquimaris</name>
    <dbReference type="NCBI Taxonomy" id="914152"/>
    <lineage>
        <taxon>Bacteria</taxon>
        <taxon>Pseudomonadati</taxon>
        <taxon>Pseudomonadota</taxon>
        <taxon>Alphaproteobacteria</taxon>
        <taxon>Rhodobacterales</taxon>
        <taxon>Roseobacteraceae</taxon>
        <taxon>Tropicimonas</taxon>
    </lineage>
</organism>
<feature type="signal peptide" evidence="7">
    <location>
        <begin position="1"/>
        <end position="28"/>
    </location>
</feature>
<dbReference type="InterPro" id="IPR051156">
    <property type="entry name" value="Mito/Outer_Membr_Metalloprot"/>
</dbReference>
<sequence>MAGGIAKRLGALAVAAALSLAVSLPASARTILRDAELERSLRELARPIIAAAGLSPSQIDILVMEDSSLNAFVLDSGTIFIHSGLLLKMERPEMLQGVIAHEVAHIANGHLARRPINAQNARTAAMAGLALSALVASQSPAAAAGLAIGSQSSAQRVFLSHTRAEEASADQSALRYMARAGVSPQGMVDALEIFNGQEALSAARQDPYVLSHPLSRDRLRAARGHAAAQGKGIEGTDAASAYWYARAHAKLSAYMRNPSWTLRRIGKGDSSDPALIARAVANNQARQFQPALAAADQLIAKRPDDAYAHELKAWILMEARQFDASAAAYAQAVNLAPNEPLILAEYGSALLAQDTAASNAKALEVLERSRARDTLNPSVLRDLGLAYSRAGQPGMASVVTAERYALAGRLQDAEVHAKRASGLLPRGSTGWRRAQDIVLAAETQSKRKTRQ</sequence>
<proteinExistence type="predicted"/>
<keyword evidence="5" id="KW-0862">Zinc</keyword>
<keyword evidence="10" id="KW-1185">Reference proteome</keyword>
<dbReference type="InterPro" id="IPR011990">
    <property type="entry name" value="TPR-like_helical_dom_sf"/>
</dbReference>
<evidence type="ECO:0000256" key="1">
    <source>
        <dbReference type="ARBA" id="ARBA00001947"/>
    </source>
</evidence>
<evidence type="ECO:0000256" key="3">
    <source>
        <dbReference type="ARBA" id="ARBA00022723"/>
    </source>
</evidence>
<keyword evidence="7" id="KW-0732">Signal</keyword>
<evidence type="ECO:0000256" key="4">
    <source>
        <dbReference type="ARBA" id="ARBA00022801"/>
    </source>
</evidence>
<evidence type="ECO:0000313" key="10">
    <source>
        <dbReference type="Proteomes" id="UP001597108"/>
    </source>
</evidence>
<accession>A0ABW3ITG0</accession>
<dbReference type="EMBL" id="JBHTJT010000030">
    <property type="protein sequence ID" value="MFD0980840.1"/>
    <property type="molecule type" value="Genomic_DNA"/>
</dbReference>
<dbReference type="SUPFAM" id="SSF48452">
    <property type="entry name" value="TPR-like"/>
    <property type="match status" value="1"/>
</dbReference>
<dbReference type="InterPro" id="IPR001915">
    <property type="entry name" value="Peptidase_M48"/>
</dbReference>
<feature type="domain" description="Peptidase M48" evidence="8">
    <location>
        <begin position="34"/>
        <end position="224"/>
    </location>
</feature>
<dbReference type="RefSeq" id="WP_386075463.1">
    <property type="nucleotide sequence ID" value="NZ_JBHTJT010000030.1"/>
</dbReference>
<dbReference type="Pfam" id="PF01435">
    <property type="entry name" value="Peptidase_M48"/>
    <property type="match status" value="1"/>
</dbReference>
<feature type="chain" id="PRO_5047344122" evidence="7">
    <location>
        <begin position="29"/>
        <end position="451"/>
    </location>
</feature>
<dbReference type="Proteomes" id="UP001597108">
    <property type="component" value="Unassembled WGS sequence"/>
</dbReference>
<gene>
    <name evidence="9" type="ORF">ACFQ2S_14400</name>
</gene>
<comment type="cofactor">
    <cofactor evidence="1">
        <name>Zn(2+)</name>
        <dbReference type="ChEBI" id="CHEBI:29105"/>
    </cofactor>
</comment>
<protein>
    <submittedName>
        <fullName evidence="9">M48 family metalloprotease</fullName>
        <ecNumber evidence="9">3.4.24.-</ecNumber>
    </submittedName>
</protein>
<evidence type="ECO:0000256" key="6">
    <source>
        <dbReference type="ARBA" id="ARBA00023049"/>
    </source>
</evidence>
<evidence type="ECO:0000313" key="9">
    <source>
        <dbReference type="EMBL" id="MFD0980840.1"/>
    </source>
</evidence>
<name>A0ABW3ITG0_9RHOB</name>
<evidence type="ECO:0000256" key="2">
    <source>
        <dbReference type="ARBA" id="ARBA00022670"/>
    </source>
</evidence>
<keyword evidence="2" id="KW-0645">Protease</keyword>
<comment type="caution">
    <text evidence="9">The sequence shown here is derived from an EMBL/GenBank/DDBJ whole genome shotgun (WGS) entry which is preliminary data.</text>
</comment>
<dbReference type="PANTHER" id="PTHR22726">
    <property type="entry name" value="METALLOENDOPEPTIDASE OMA1"/>
    <property type="match status" value="1"/>
</dbReference>
<dbReference type="CDD" id="cd07324">
    <property type="entry name" value="M48C_Oma1-like"/>
    <property type="match status" value="1"/>
</dbReference>
<evidence type="ECO:0000259" key="8">
    <source>
        <dbReference type="Pfam" id="PF01435"/>
    </source>
</evidence>
<dbReference type="GO" id="GO:0008237">
    <property type="term" value="F:metallopeptidase activity"/>
    <property type="evidence" value="ECO:0007669"/>
    <property type="project" value="UniProtKB-KW"/>
</dbReference>
<keyword evidence="4 9" id="KW-0378">Hydrolase</keyword>
<dbReference type="PANTHER" id="PTHR22726:SF1">
    <property type="entry name" value="METALLOENDOPEPTIDASE OMA1, MITOCHONDRIAL"/>
    <property type="match status" value="1"/>
</dbReference>
<dbReference type="Gene3D" id="3.30.2010.10">
    <property type="entry name" value="Metalloproteases ('zincins'), catalytic domain"/>
    <property type="match status" value="1"/>
</dbReference>
<keyword evidence="3" id="KW-0479">Metal-binding</keyword>
<dbReference type="EC" id="3.4.24.-" evidence="9"/>